<reference evidence="1" key="1">
    <citation type="submission" date="2014-09" db="EMBL/GenBank/DDBJ databases">
        <authorList>
            <person name="Magalhaes I.L.F."/>
            <person name="Oliveira U."/>
            <person name="Santos F.R."/>
            <person name="Vidigal T.H.D.A."/>
            <person name="Brescovit A.D."/>
            <person name="Santos A.J."/>
        </authorList>
    </citation>
    <scope>NUCLEOTIDE SEQUENCE</scope>
    <source>
        <tissue evidence="1">Shoot tissue taken approximately 20 cm above the soil surface</tissue>
    </source>
</reference>
<accession>A0A0A9EE76</accession>
<reference evidence="1" key="2">
    <citation type="journal article" date="2015" name="Data Brief">
        <title>Shoot transcriptome of the giant reed, Arundo donax.</title>
        <authorList>
            <person name="Barrero R.A."/>
            <person name="Guerrero F.D."/>
            <person name="Moolhuijzen P."/>
            <person name="Goolsby J.A."/>
            <person name="Tidwell J."/>
            <person name="Bellgard S.E."/>
            <person name="Bellgard M.I."/>
        </authorList>
    </citation>
    <scope>NUCLEOTIDE SEQUENCE</scope>
    <source>
        <tissue evidence="1">Shoot tissue taken approximately 20 cm above the soil surface</tissue>
    </source>
</reference>
<dbReference type="EMBL" id="GBRH01200577">
    <property type="protein sequence ID" value="JAD97318.1"/>
    <property type="molecule type" value="Transcribed_RNA"/>
</dbReference>
<sequence length="10" mass="1110">MLIWCSTAAD</sequence>
<name>A0A0A9EE76_ARUDO</name>
<evidence type="ECO:0000313" key="1">
    <source>
        <dbReference type="EMBL" id="JAD97318.1"/>
    </source>
</evidence>
<proteinExistence type="predicted"/>
<organism evidence="1">
    <name type="scientific">Arundo donax</name>
    <name type="common">Giant reed</name>
    <name type="synonym">Donax arundinaceus</name>
    <dbReference type="NCBI Taxonomy" id="35708"/>
    <lineage>
        <taxon>Eukaryota</taxon>
        <taxon>Viridiplantae</taxon>
        <taxon>Streptophyta</taxon>
        <taxon>Embryophyta</taxon>
        <taxon>Tracheophyta</taxon>
        <taxon>Spermatophyta</taxon>
        <taxon>Magnoliopsida</taxon>
        <taxon>Liliopsida</taxon>
        <taxon>Poales</taxon>
        <taxon>Poaceae</taxon>
        <taxon>PACMAD clade</taxon>
        <taxon>Arundinoideae</taxon>
        <taxon>Arundineae</taxon>
        <taxon>Arundo</taxon>
    </lineage>
</organism>
<protein>
    <submittedName>
        <fullName evidence="1">Uncharacterized protein</fullName>
    </submittedName>
</protein>